<comment type="caution">
    <text evidence="2">The sequence shown here is derived from an EMBL/GenBank/DDBJ whole genome shotgun (WGS) entry which is preliminary data.</text>
</comment>
<feature type="region of interest" description="Disordered" evidence="1">
    <location>
        <begin position="1"/>
        <end position="56"/>
    </location>
</feature>
<reference evidence="2 3" key="1">
    <citation type="journal article" date="2023" name="Sci. Data">
        <title>Genome assembly of the Korean intertidal mud-creeper Batillaria attramentaria.</title>
        <authorList>
            <person name="Patra A.K."/>
            <person name="Ho P.T."/>
            <person name="Jun S."/>
            <person name="Lee S.J."/>
            <person name="Kim Y."/>
            <person name="Won Y.J."/>
        </authorList>
    </citation>
    <scope>NUCLEOTIDE SEQUENCE [LARGE SCALE GENOMIC DNA]</scope>
    <source>
        <strain evidence="2">Wonlab-2016</strain>
    </source>
</reference>
<evidence type="ECO:0000313" key="2">
    <source>
        <dbReference type="EMBL" id="KAK7477862.1"/>
    </source>
</evidence>
<accession>A0ABD0JS73</accession>
<keyword evidence="3" id="KW-1185">Reference proteome</keyword>
<feature type="non-terminal residue" evidence="2">
    <location>
        <position position="1"/>
    </location>
</feature>
<name>A0ABD0JS73_9CAEN</name>
<protein>
    <submittedName>
        <fullName evidence="2">Uncharacterized protein</fullName>
    </submittedName>
</protein>
<feature type="compositionally biased region" description="Low complexity" evidence="1">
    <location>
        <begin position="20"/>
        <end position="30"/>
    </location>
</feature>
<dbReference type="EMBL" id="JACVVK020000339">
    <property type="protein sequence ID" value="KAK7477862.1"/>
    <property type="molecule type" value="Genomic_DNA"/>
</dbReference>
<dbReference type="AlphaFoldDB" id="A0ABD0JS73"/>
<sequence length="140" mass="15411">EKDTPKETESSEPVPPPGATAPVAAVPKTTDSFPVMPHPHSFHGPPSRANKTNGQYPPLTLNQLAIVAASQNKLPTSRVKGIVARMGRHTQSSAKKLGRWYKGDNYVDNGNYSWRNMELFADYQKQMYNAEGTIKASCKK</sequence>
<evidence type="ECO:0000256" key="1">
    <source>
        <dbReference type="SAM" id="MobiDB-lite"/>
    </source>
</evidence>
<evidence type="ECO:0000313" key="3">
    <source>
        <dbReference type="Proteomes" id="UP001519460"/>
    </source>
</evidence>
<gene>
    <name evidence="2" type="ORF">BaRGS_00030858</name>
</gene>
<organism evidence="2 3">
    <name type="scientific">Batillaria attramentaria</name>
    <dbReference type="NCBI Taxonomy" id="370345"/>
    <lineage>
        <taxon>Eukaryota</taxon>
        <taxon>Metazoa</taxon>
        <taxon>Spiralia</taxon>
        <taxon>Lophotrochozoa</taxon>
        <taxon>Mollusca</taxon>
        <taxon>Gastropoda</taxon>
        <taxon>Caenogastropoda</taxon>
        <taxon>Sorbeoconcha</taxon>
        <taxon>Cerithioidea</taxon>
        <taxon>Batillariidae</taxon>
        <taxon>Batillaria</taxon>
    </lineage>
</organism>
<dbReference type="Proteomes" id="UP001519460">
    <property type="component" value="Unassembled WGS sequence"/>
</dbReference>
<proteinExistence type="predicted"/>